<keyword evidence="4" id="KW-0490">MHC I</keyword>
<evidence type="ECO:0000256" key="3">
    <source>
        <dbReference type="ARBA" id="ARBA00018767"/>
    </source>
</evidence>
<dbReference type="Gene3D" id="2.60.40.10">
    <property type="entry name" value="Immunoglobulins"/>
    <property type="match status" value="1"/>
</dbReference>
<dbReference type="EMBL" id="VWZO01021243">
    <property type="protein sequence ID" value="NXH22435.1"/>
    <property type="molecule type" value="Genomic_DNA"/>
</dbReference>
<keyword evidence="8" id="KW-0732">Signal</keyword>
<dbReference type="OrthoDB" id="9949628at2759"/>
<protein>
    <recommendedName>
        <fullName evidence="3">Beta-2-microglobulin</fullName>
    </recommendedName>
</protein>
<evidence type="ECO:0000256" key="5">
    <source>
        <dbReference type="ARBA" id="ARBA00022525"/>
    </source>
</evidence>
<accession>A0A7K9IB83</accession>
<feature type="domain" description="Ig-like" evidence="9">
    <location>
        <begin position="24"/>
        <end position="113"/>
    </location>
</feature>
<dbReference type="Proteomes" id="UP000534107">
    <property type="component" value="Unassembled WGS sequence"/>
</dbReference>
<evidence type="ECO:0000256" key="1">
    <source>
        <dbReference type="ARBA" id="ARBA00004613"/>
    </source>
</evidence>
<feature type="non-terminal residue" evidence="10">
    <location>
        <position position="1"/>
    </location>
</feature>
<gene>
    <name evidence="10" type="primary">B2m</name>
    <name evidence="10" type="ORF">BUCCAP_R12513</name>
</gene>
<keyword evidence="11" id="KW-1185">Reference proteome</keyword>
<dbReference type="GO" id="GO:0005576">
    <property type="term" value="C:extracellular region"/>
    <property type="evidence" value="ECO:0007669"/>
    <property type="project" value="UniProtKB-SubCell"/>
</dbReference>
<dbReference type="FunFam" id="2.60.40.10:FF:001005">
    <property type="entry name" value="Beta-2-microglobulin"/>
    <property type="match status" value="1"/>
</dbReference>
<dbReference type="InterPro" id="IPR050160">
    <property type="entry name" value="MHC/Immunoglobulin"/>
</dbReference>
<evidence type="ECO:0000256" key="6">
    <source>
        <dbReference type="ARBA" id="ARBA00022859"/>
    </source>
</evidence>
<organism evidence="10 11">
    <name type="scientific">Bucco capensis</name>
    <name type="common">collared puffbird</name>
    <dbReference type="NCBI Taxonomy" id="135168"/>
    <lineage>
        <taxon>Eukaryota</taxon>
        <taxon>Metazoa</taxon>
        <taxon>Chordata</taxon>
        <taxon>Craniata</taxon>
        <taxon>Vertebrata</taxon>
        <taxon>Euteleostomi</taxon>
        <taxon>Archelosauria</taxon>
        <taxon>Archosauria</taxon>
        <taxon>Dinosauria</taxon>
        <taxon>Saurischia</taxon>
        <taxon>Theropoda</taxon>
        <taxon>Coelurosauria</taxon>
        <taxon>Aves</taxon>
        <taxon>Neognathae</taxon>
        <taxon>Neoaves</taxon>
        <taxon>Telluraves</taxon>
        <taxon>Coraciimorphae</taxon>
        <taxon>Piciformes</taxon>
        <taxon>Bucconidae</taxon>
        <taxon>Bucco</taxon>
    </lineage>
</organism>
<reference evidence="10 11" key="1">
    <citation type="submission" date="2019-09" db="EMBL/GenBank/DDBJ databases">
        <title>Bird 10,000 Genomes (B10K) Project - Family phase.</title>
        <authorList>
            <person name="Zhang G."/>
        </authorList>
    </citation>
    <scope>NUCLEOTIDE SEQUENCE [LARGE SCALE GENOMIC DNA]</scope>
    <source>
        <strain evidence="10">B10K-DU-001-16</strain>
        <tissue evidence="10">Muscle</tissue>
    </source>
</reference>
<dbReference type="GO" id="GO:0010038">
    <property type="term" value="P:response to metal ion"/>
    <property type="evidence" value="ECO:0007669"/>
    <property type="project" value="UniProtKB-ARBA"/>
</dbReference>
<keyword evidence="6" id="KW-0391">Immunity</keyword>
<evidence type="ECO:0000256" key="2">
    <source>
        <dbReference type="ARBA" id="ARBA00009564"/>
    </source>
</evidence>
<evidence type="ECO:0000259" key="9">
    <source>
        <dbReference type="PROSITE" id="PS50835"/>
    </source>
</evidence>
<evidence type="ECO:0000256" key="7">
    <source>
        <dbReference type="ARBA" id="ARBA00023319"/>
    </source>
</evidence>
<feature type="signal peptide" evidence="8">
    <location>
        <begin position="1"/>
        <end position="20"/>
    </location>
</feature>
<comment type="similarity">
    <text evidence="2">Belongs to the beta-2-microglobulin family.</text>
</comment>
<evidence type="ECO:0000256" key="8">
    <source>
        <dbReference type="SAM" id="SignalP"/>
    </source>
</evidence>
<sequence>RLAVNLGVLLLVALVGHGDADAAPKVEVYSRKQAVNGQENVLNCFASGFHPPMIDITLLKNGKPMSNVQYSDMSFNDEWFFQRLVHAPFTPQSGDVYACRVNHSALKEPQTFLW</sequence>
<dbReference type="AlphaFoldDB" id="A0A7K9IB83"/>
<dbReference type="PANTHER" id="PTHR19944:SF62">
    <property type="entry name" value="BETA-2-MICROGLOBULIN"/>
    <property type="match status" value="1"/>
</dbReference>
<dbReference type="SUPFAM" id="SSF48726">
    <property type="entry name" value="Immunoglobulin"/>
    <property type="match status" value="1"/>
</dbReference>
<dbReference type="GO" id="GO:0042612">
    <property type="term" value="C:MHC class I protein complex"/>
    <property type="evidence" value="ECO:0007669"/>
    <property type="project" value="UniProtKB-KW"/>
</dbReference>
<evidence type="ECO:0000256" key="4">
    <source>
        <dbReference type="ARBA" id="ARBA00022451"/>
    </source>
</evidence>
<name>A0A7K9IB83_9PICI</name>
<evidence type="ECO:0000313" key="10">
    <source>
        <dbReference type="EMBL" id="NXH22435.1"/>
    </source>
</evidence>
<feature type="non-terminal residue" evidence="10">
    <location>
        <position position="114"/>
    </location>
</feature>
<keyword evidence="7" id="KW-0393">Immunoglobulin domain</keyword>
<evidence type="ECO:0000313" key="11">
    <source>
        <dbReference type="Proteomes" id="UP000534107"/>
    </source>
</evidence>
<dbReference type="InterPro" id="IPR007110">
    <property type="entry name" value="Ig-like_dom"/>
</dbReference>
<dbReference type="InterPro" id="IPR003597">
    <property type="entry name" value="Ig_C1-set"/>
</dbReference>
<dbReference type="InterPro" id="IPR036179">
    <property type="entry name" value="Ig-like_dom_sf"/>
</dbReference>
<dbReference type="Pfam" id="PF07654">
    <property type="entry name" value="C1-set"/>
    <property type="match status" value="1"/>
</dbReference>
<comment type="caution">
    <text evidence="10">The sequence shown here is derived from an EMBL/GenBank/DDBJ whole genome shotgun (WGS) entry which is preliminary data.</text>
</comment>
<proteinExistence type="inferred from homology"/>
<dbReference type="PANTHER" id="PTHR19944">
    <property type="entry name" value="MHC CLASS II-RELATED"/>
    <property type="match status" value="1"/>
</dbReference>
<dbReference type="PROSITE" id="PS50835">
    <property type="entry name" value="IG_LIKE"/>
    <property type="match status" value="1"/>
</dbReference>
<dbReference type="GO" id="GO:0002474">
    <property type="term" value="P:antigen processing and presentation of peptide antigen via MHC class I"/>
    <property type="evidence" value="ECO:0007669"/>
    <property type="project" value="UniProtKB-KW"/>
</dbReference>
<keyword evidence="5" id="KW-0964">Secreted</keyword>
<dbReference type="InterPro" id="IPR013783">
    <property type="entry name" value="Ig-like_fold"/>
</dbReference>
<comment type="subcellular location">
    <subcellularLocation>
        <location evidence="1">Secreted</location>
    </subcellularLocation>
</comment>
<dbReference type="InterPro" id="IPR003006">
    <property type="entry name" value="Ig/MHC_CS"/>
</dbReference>
<dbReference type="PROSITE" id="PS00290">
    <property type="entry name" value="IG_MHC"/>
    <property type="match status" value="1"/>
</dbReference>
<dbReference type="SMART" id="SM00407">
    <property type="entry name" value="IGc1"/>
    <property type="match status" value="1"/>
</dbReference>
<feature type="chain" id="PRO_5029444842" description="Beta-2-microglobulin" evidence="8">
    <location>
        <begin position="21"/>
        <end position="114"/>
    </location>
</feature>